<evidence type="ECO:0000313" key="2">
    <source>
        <dbReference type="EMBL" id="PJR16599.1"/>
    </source>
</evidence>
<gene>
    <name evidence="2" type="ORF">CEJ86_07520</name>
</gene>
<protein>
    <submittedName>
        <fullName evidence="2">Uncharacterized protein</fullName>
    </submittedName>
</protein>
<dbReference type="Proteomes" id="UP000231987">
    <property type="component" value="Unassembled WGS sequence"/>
</dbReference>
<proteinExistence type="predicted"/>
<feature type="compositionally biased region" description="Basic and acidic residues" evidence="1">
    <location>
        <begin position="13"/>
        <end position="24"/>
    </location>
</feature>
<sequence>MMSSDSPTVPRRVTAEIVEREHGKRGSLIADQARLLQPGSDTKGSRGGSGGRQNRFPFRERSSDAAPTSSRESQVLTEAYRTLAK</sequence>
<evidence type="ECO:0000256" key="1">
    <source>
        <dbReference type="SAM" id="MobiDB-lite"/>
    </source>
</evidence>
<name>A0A2J0Z7W4_RHIML</name>
<dbReference type="EMBL" id="NJGD01000002">
    <property type="protein sequence ID" value="PJR16599.1"/>
    <property type="molecule type" value="Genomic_DNA"/>
</dbReference>
<feature type="compositionally biased region" description="Polar residues" evidence="1">
    <location>
        <begin position="65"/>
        <end position="76"/>
    </location>
</feature>
<evidence type="ECO:0000313" key="3">
    <source>
        <dbReference type="Proteomes" id="UP000231987"/>
    </source>
</evidence>
<organism evidence="2 3">
    <name type="scientific">Rhizobium meliloti</name>
    <name type="common">Ensifer meliloti</name>
    <name type="synonym">Sinorhizobium meliloti</name>
    <dbReference type="NCBI Taxonomy" id="382"/>
    <lineage>
        <taxon>Bacteria</taxon>
        <taxon>Pseudomonadati</taxon>
        <taxon>Pseudomonadota</taxon>
        <taxon>Alphaproteobacteria</taxon>
        <taxon>Hyphomicrobiales</taxon>
        <taxon>Rhizobiaceae</taxon>
        <taxon>Sinorhizobium/Ensifer group</taxon>
        <taxon>Sinorhizobium</taxon>
    </lineage>
</organism>
<dbReference type="AlphaFoldDB" id="A0A2J0Z7W4"/>
<reference evidence="2 3" key="1">
    <citation type="submission" date="2017-06" db="EMBL/GenBank/DDBJ databases">
        <title>Ensifer strains isolated from leguminous trees and herbs display diverse denitrification phenotypes with some acting as strong N2O sinks.</title>
        <authorList>
            <person name="Woliy K."/>
            <person name="Mania D."/>
            <person name="Bakken L.R."/>
            <person name="Frostegard A."/>
        </authorList>
    </citation>
    <scope>NUCLEOTIDE SEQUENCE [LARGE SCALE GENOMIC DNA]</scope>
    <source>
        <strain evidence="2 3">AC50a</strain>
    </source>
</reference>
<accession>A0A2J0Z7W4</accession>
<feature type="region of interest" description="Disordered" evidence="1">
    <location>
        <begin position="1"/>
        <end position="85"/>
    </location>
</feature>
<comment type="caution">
    <text evidence="2">The sequence shown here is derived from an EMBL/GenBank/DDBJ whole genome shotgun (WGS) entry which is preliminary data.</text>
</comment>